<dbReference type="Gene3D" id="3.10.580.10">
    <property type="entry name" value="CBS-domain"/>
    <property type="match status" value="1"/>
</dbReference>
<dbReference type="PROSITE" id="PS50883">
    <property type="entry name" value="EAL"/>
    <property type="match status" value="1"/>
</dbReference>
<dbReference type="PROSITE" id="PS50887">
    <property type="entry name" value="GGDEF"/>
    <property type="match status" value="1"/>
</dbReference>
<evidence type="ECO:0000259" key="2">
    <source>
        <dbReference type="PROSITE" id="PS50883"/>
    </source>
</evidence>
<feature type="domain" description="CBS" evidence="4">
    <location>
        <begin position="371"/>
        <end position="431"/>
    </location>
</feature>
<gene>
    <name evidence="5" type="ORF">H8K36_00625</name>
</gene>
<dbReference type="InterPro" id="IPR000160">
    <property type="entry name" value="GGDEF_dom"/>
</dbReference>
<dbReference type="PROSITE" id="PS51371">
    <property type="entry name" value="CBS"/>
    <property type="match status" value="2"/>
</dbReference>
<dbReference type="InterPro" id="IPR001633">
    <property type="entry name" value="EAL_dom"/>
</dbReference>
<dbReference type="SMART" id="SM00052">
    <property type="entry name" value="EAL"/>
    <property type="match status" value="1"/>
</dbReference>
<dbReference type="SMART" id="SM00267">
    <property type="entry name" value="GGDEF"/>
    <property type="match status" value="1"/>
</dbReference>
<dbReference type="GO" id="GO:0071111">
    <property type="term" value="F:cyclic-guanylate-specific phosphodiesterase activity"/>
    <property type="evidence" value="ECO:0007669"/>
    <property type="project" value="InterPro"/>
</dbReference>
<dbReference type="InterPro" id="IPR050706">
    <property type="entry name" value="Cyclic-di-GMP_PDE-like"/>
</dbReference>
<keyword evidence="1" id="KW-0129">CBS domain</keyword>
<feature type="domain" description="EAL" evidence="2">
    <location>
        <begin position="27"/>
        <end position="277"/>
    </location>
</feature>
<dbReference type="PANTHER" id="PTHR33121">
    <property type="entry name" value="CYCLIC DI-GMP PHOSPHODIESTERASE PDEF"/>
    <property type="match status" value="1"/>
</dbReference>
<evidence type="ECO:0000313" key="5">
    <source>
        <dbReference type="EMBL" id="MBC3879867.1"/>
    </source>
</evidence>
<dbReference type="InterPro" id="IPR035919">
    <property type="entry name" value="EAL_sf"/>
</dbReference>
<comment type="caution">
    <text evidence="5">The sequence shown here is derived from an EMBL/GenBank/DDBJ whole genome shotgun (WGS) entry which is preliminary data.</text>
</comment>
<dbReference type="RefSeq" id="WP_186915569.1">
    <property type="nucleotide sequence ID" value="NZ_JACOFZ010000001.1"/>
</dbReference>
<dbReference type="CDD" id="cd04598">
    <property type="entry name" value="CBS_pair_GGDEF_EAL"/>
    <property type="match status" value="1"/>
</dbReference>
<dbReference type="Gene3D" id="3.30.70.270">
    <property type="match status" value="1"/>
</dbReference>
<evidence type="ECO:0000259" key="3">
    <source>
        <dbReference type="PROSITE" id="PS50887"/>
    </source>
</evidence>
<accession>A0A923HIU9</accession>
<dbReference type="InterPro" id="IPR000644">
    <property type="entry name" value="CBS_dom"/>
</dbReference>
<dbReference type="CDD" id="cd01949">
    <property type="entry name" value="GGDEF"/>
    <property type="match status" value="1"/>
</dbReference>
<dbReference type="Pfam" id="PF00563">
    <property type="entry name" value="EAL"/>
    <property type="match status" value="1"/>
</dbReference>
<evidence type="ECO:0000256" key="1">
    <source>
        <dbReference type="PROSITE-ProRule" id="PRU00703"/>
    </source>
</evidence>
<dbReference type="Pfam" id="PF00571">
    <property type="entry name" value="CBS"/>
    <property type="match status" value="1"/>
</dbReference>
<dbReference type="SUPFAM" id="SSF54631">
    <property type="entry name" value="CBS-domain pair"/>
    <property type="match status" value="1"/>
</dbReference>
<protein>
    <submittedName>
        <fullName evidence="5">GGDEF domain-containing protein</fullName>
    </submittedName>
</protein>
<dbReference type="SUPFAM" id="SSF55073">
    <property type="entry name" value="Nucleotide cyclase"/>
    <property type="match status" value="1"/>
</dbReference>
<dbReference type="InterPro" id="IPR043128">
    <property type="entry name" value="Rev_trsase/Diguanyl_cyclase"/>
</dbReference>
<dbReference type="CDD" id="cd01948">
    <property type="entry name" value="EAL"/>
    <property type="match status" value="1"/>
</dbReference>
<dbReference type="InterPro" id="IPR046342">
    <property type="entry name" value="CBS_dom_sf"/>
</dbReference>
<dbReference type="InterPro" id="IPR029787">
    <property type="entry name" value="Nucleotide_cyclase"/>
</dbReference>
<dbReference type="Proteomes" id="UP000627446">
    <property type="component" value="Unassembled WGS sequence"/>
</dbReference>
<organism evidence="5 6">
    <name type="scientific">Undibacterium nitidum</name>
    <dbReference type="NCBI Taxonomy" id="2762298"/>
    <lineage>
        <taxon>Bacteria</taxon>
        <taxon>Pseudomonadati</taxon>
        <taxon>Pseudomonadota</taxon>
        <taxon>Betaproteobacteria</taxon>
        <taxon>Burkholderiales</taxon>
        <taxon>Oxalobacteraceae</taxon>
        <taxon>Undibacterium</taxon>
    </lineage>
</organism>
<dbReference type="NCBIfam" id="TIGR00254">
    <property type="entry name" value="GGDEF"/>
    <property type="match status" value="1"/>
</dbReference>
<evidence type="ECO:0000259" key="4">
    <source>
        <dbReference type="PROSITE" id="PS51371"/>
    </source>
</evidence>
<sequence length="617" mass="70069">MDDQIVLNQTAHHVQTDGVTLSDHQTAHDTQRELLDIIQRKRLSARFQPIIDLGRGTILGYEGLIRGPSDSILHSPIKLFQAAWENNLTVRVEHLCRRVVLEQFKALELPGKLFLNVSPECLLQRDAKHGETLDYIHELGIQPDRVIIELTEYQPTHDYAVLQEAVQHYRNMGFQIAIDDLGEGFSSLRLWSELKPEYVKIDMHFIQGIDKDPVKMQFVRSIQSIAIQSATKVIAEGIETHGELIAVRDLGVSCGQGYHIAKPHASPAKAISAEVARSITHSRVRKPLPEPQKSKPMSTIRDLIKSPQTVNSQTLNNDVENLFLSDRQLKVIPIVNEGIPVGIINRHNMVDRFSRPFQRELYGKKPCSLFMDRDPVVVDHETSLHQVSHVIVEADPDQLINGILITEDGRYIGMVTGPELMRTITQMQIEAARYANPLTQLPGNVAINQHIDQLLTTQSTFAACYADLDHFKPFNDVYGYQKGDEVIQLTSAILREFCDSNEDFIGHIGGDDFIILFHSEDWENRCRQILRRFEQSIGDFYSHEDREQGGYISEDRQGKKTFYPLISLSLGVIPVPSQRFQSHHEISVAAADSKKQAKKIHGNSLFIDRRTECERHQ</sequence>
<feature type="domain" description="CBS" evidence="4">
    <location>
        <begin position="303"/>
        <end position="361"/>
    </location>
</feature>
<dbReference type="Pfam" id="PF00990">
    <property type="entry name" value="GGDEF"/>
    <property type="match status" value="1"/>
</dbReference>
<feature type="domain" description="GGDEF" evidence="3">
    <location>
        <begin position="459"/>
        <end position="610"/>
    </location>
</feature>
<dbReference type="Gene3D" id="3.20.20.450">
    <property type="entry name" value="EAL domain"/>
    <property type="match status" value="1"/>
</dbReference>
<dbReference type="AlphaFoldDB" id="A0A923HIU9"/>
<dbReference type="EMBL" id="JACOFZ010000001">
    <property type="protein sequence ID" value="MBC3879867.1"/>
    <property type="molecule type" value="Genomic_DNA"/>
</dbReference>
<proteinExistence type="predicted"/>
<dbReference type="PANTHER" id="PTHR33121:SF76">
    <property type="entry name" value="SIGNALING PROTEIN"/>
    <property type="match status" value="1"/>
</dbReference>
<evidence type="ECO:0000313" key="6">
    <source>
        <dbReference type="Proteomes" id="UP000627446"/>
    </source>
</evidence>
<name>A0A923HIU9_9BURK</name>
<keyword evidence="6" id="KW-1185">Reference proteome</keyword>
<reference evidence="5" key="1">
    <citation type="submission" date="2020-08" db="EMBL/GenBank/DDBJ databases">
        <title>Novel species isolated from subtropical streams in China.</title>
        <authorList>
            <person name="Lu H."/>
        </authorList>
    </citation>
    <scope>NUCLEOTIDE SEQUENCE</scope>
    <source>
        <strain evidence="5">LX22W</strain>
    </source>
</reference>
<dbReference type="SUPFAM" id="SSF141868">
    <property type="entry name" value="EAL domain-like"/>
    <property type="match status" value="1"/>
</dbReference>